<dbReference type="EMBL" id="NBXA01000007">
    <property type="protein sequence ID" value="RFA15368.1"/>
    <property type="molecule type" value="Genomic_DNA"/>
</dbReference>
<gene>
    <name evidence="1" type="ORF">B7R21_04960</name>
</gene>
<evidence type="ECO:0000313" key="1">
    <source>
        <dbReference type="EMBL" id="RFA15368.1"/>
    </source>
</evidence>
<dbReference type="AlphaFoldDB" id="A0A3E0W1B2"/>
<accession>A0A3E0W1B2</accession>
<dbReference type="Proteomes" id="UP000256709">
    <property type="component" value="Unassembled WGS sequence"/>
</dbReference>
<proteinExistence type="predicted"/>
<comment type="caution">
    <text evidence="1">The sequence shown here is derived from an EMBL/GenBank/DDBJ whole genome shotgun (WGS) entry which is preliminary data.</text>
</comment>
<organism evidence="1 2">
    <name type="scientific">Subtercola boreus</name>
    <dbReference type="NCBI Taxonomy" id="120213"/>
    <lineage>
        <taxon>Bacteria</taxon>
        <taxon>Bacillati</taxon>
        <taxon>Actinomycetota</taxon>
        <taxon>Actinomycetes</taxon>
        <taxon>Micrococcales</taxon>
        <taxon>Microbacteriaceae</taxon>
        <taxon>Subtercola</taxon>
    </lineage>
</organism>
<sequence>MFGRGMFGRGMSRRSRQPEPAPEYCATVILYQAISKLDTLAVISLAVDRPVENAKLGRPMIPLAEGAWVEVELPKLGEPPPLAIDVYSSVSTDQARLQALTLVATLRQQTGWDVRPDFGPGDDD</sequence>
<evidence type="ECO:0000313" key="2">
    <source>
        <dbReference type="Proteomes" id="UP000256709"/>
    </source>
</evidence>
<protein>
    <submittedName>
        <fullName evidence="1">Uncharacterized protein</fullName>
    </submittedName>
</protein>
<reference evidence="1 2" key="1">
    <citation type="submission" date="2017-04" db="EMBL/GenBank/DDBJ databases">
        <title>Comparative genome analysis of Subtercola boreus.</title>
        <authorList>
            <person name="Cho Y.-J."/>
            <person name="Cho A."/>
            <person name="Kim O.-S."/>
            <person name="Lee J.-I."/>
        </authorList>
    </citation>
    <scope>NUCLEOTIDE SEQUENCE [LARGE SCALE GENOMIC DNA]</scope>
    <source>
        <strain evidence="1 2">P27444</strain>
    </source>
</reference>
<name>A0A3E0W1B2_9MICO</name>